<dbReference type="Ensembl" id="ENSOABT00000054925.2">
    <property type="protein sequence ID" value="ENSOABP00000053573.1"/>
    <property type="gene ID" value="ENSOABG00000015231.2"/>
</dbReference>
<dbReference type="PANTHER" id="PTHR13008">
    <property type="entry name" value="MAP-KINASE ACTIVATING DEATH DOMAIN PROTEIN MADD /DENN/AEX-3 C.ELEGANS"/>
    <property type="match status" value="1"/>
</dbReference>
<sequence length="1566" mass="173698">MEKKKMCPRLLDYLVVVGARQPTSDSVAQTPQLLRRYPLEDHQDFPLPPDVVFFCQPEGCLSIRQRRVSLRDDSSFVFTLTDKDSGITRYGICVNFYRSFQRGHHRTRAEKSSHAETAEQATETTSEGSDSGGGGAPHRVVSPPKNAESVPPPASGEEGGQQGAEQNAGKSPQHKRSAAKVAARNRNSTLTSLCILSHYPFFSTFRECLYILKRLVDCCSQRLTQRAGLPRATQRDTMWRVFTGALSVEEKGSQLLADLREIESWVYRLLRSPVPVAGQRRVDVEVLPHELKRPLTFALPDNSRFSMVDFPLHLPLELLGVDACLQVLSCVLLEHKVILQSRDYNALSMSVMAFVAMIYPLEYMFPVIPLLPTCMASAEQLLLAPTPYIIGVPASFFLYKSDFKMPDDIWLVDLDSSKVIAPTNAELLPPLPEPEAGELKKHLKQCLVRLTVITQKQIFSSENKALTSMSLNTQPILNLEKFQEGQEMPLLPPGRDKASPSSTEFNPLIYGNDVDSVDVATRVAMVRFFNSPNVLQGFQMHTRTLRLFPRPVVAFQSTSFLASRPRRSTFADKLSHTQAVEFYGEWALNPTNLAFQRIHNNVFDPSLIGDKPKWYAHQLQPVVYRVYDGSSQLVEAMAGPLEDEGNESDPTDSGSDSEAYDDSSSSYSSLGDLVSEMIQGDIQGDTPSLDPPTHAALGDASEVEFQDYHDFREGHGPEGPPSGDGPAEPSDGQPLRSSSSTTASSSPSTIIQGVNHEQGEVPEIEASASAALQNPVPGLANQPFLRPAADAGLVEHANKKQEYDNPYFEPQYGFPSEDDPDAEEQVESYTPRFNQNLNGNKIQRPLRPSSLRLPGESDGEGDSRNSSPNSTISNNSNDGFGGLMSFASNLYKNHGTSFSLSNLALPNKAAREKSTPFPSLKGARAPRALVDQKSSVIKHSPTVKRESPSPQGRVNNTSENQQFLKEVVQSVLDGQGVGWLNMKKVRRLLENEQLRVFVLSKLNRAVQSEEDARQEIIRDVEVNRKVYKGMLDILKCTVSSLEHSYTNAGLGGMASVFSLLEIARTHYQTKGSEGAKQQRPQVTDAEEKKSQISADSGLSVTSGSQKSDTESVASSEPPILTRSTSQDSEASTVISNSSGETLGADSDLSSTAGDGLGGRTAPHLTQSRGTLSDSEIETNPATSSVFGKTHTLKPGVKDHLPALAKGLPAQPIEDTSMRIYLFEGLLGKERSTLWDQVQFWEDAFLDAVMLEREGMGMDQGPQEMIERYLSLGEHDRKRLEDDEDRLLATLLHNMIAYMLMMKVNKNDIRKKVRRLMGKSHIGLTYSQEINEILDKLAQMNGRELSIRPSGSRHIKKQTFVVHAGTDTTGDIFFMEVCDDCIVLRSNIGTVYERWWYEKLINMTYCPKTKVLCLWRRNGQETQLNKFYTKKCRELYYCVKDSMERAAARQQSIKPGPELGGEFPVQDMKTGEGGLLQVTLEGINLKFMHSQVFIELSHIKKCNTVKGVFVLEEFVPETKEVVIHKYKTPMAHQICYSVLCLFSYVAAVKGKEAEGKPKMLSPRPLPS</sequence>
<comment type="subunit">
    <text evidence="11">Interacts (via death domain) with TNFRSF1A (via death domain). Interacts with PIDD1. Interacts with YWHAZ. Interacts (via death domain) with KIF1B; links the motor KIF1B to Rab3-carrying vesicles in anterograde synaptic vesicle transport. Interacts with KIF1A. Interacts (via uDENN domain) with RAB3A, RAB3B, RAB3C and RAB3D; the GTP-bound form of the Rab proteins is preferred for interaction.</text>
</comment>
<evidence type="ECO:0000256" key="3">
    <source>
        <dbReference type="ARBA" id="ARBA00005978"/>
    </source>
</evidence>
<evidence type="ECO:0000313" key="17">
    <source>
        <dbReference type="Proteomes" id="UP000472276"/>
    </source>
</evidence>
<dbReference type="GO" id="GO:0042981">
    <property type="term" value="P:regulation of apoptotic process"/>
    <property type="evidence" value="ECO:0007669"/>
    <property type="project" value="TreeGrafter"/>
</dbReference>
<accession>A0A668VSA0</accession>
<dbReference type="PROSITE" id="PS50211">
    <property type="entry name" value="DENN"/>
    <property type="match status" value="1"/>
</dbReference>
<evidence type="ECO:0000256" key="1">
    <source>
        <dbReference type="ARBA" id="ARBA00004236"/>
    </source>
</evidence>
<feature type="region of interest" description="Disordered" evidence="14">
    <location>
        <begin position="639"/>
        <end position="669"/>
    </location>
</feature>
<evidence type="ECO:0000256" key="6">
    <source>
        <dbReference type="ARBA" id="ARBA00022490"/>
    </source>
</evidence>
<dbReference type="InterPro" id="IPR001194">
    <property type="entry name" value="cDENN_dom"/>
</dbReference>
<dbReference type="InterPro" id="IPR005113">
    <property type="entry name" value="uDENN_dom"/>
</dbReference>
<feature type="compositionally biased region" description="Polar residues" evidence="14">
    <location>
        <begin position="1121"/>
        <end position="1140"/>
    </location>
</feature>
<dbReference type="GO" id="GO:0032483">
    <property type="term" value="P:regulation of Rab protein signal transduction"/>
    <property type="evidence" value="ECO:0007669"/>
    <property type="project" value="TreeGrafter"/>
</dbReference>
<dbReference type="Proteomes" id="UP000472276">
    <property type="component" value="Unassembled WGS sequence"/>
</dbReference>
<feature type="region of interest" description="Disordered" evidence="14">
    <location>
        <begin position="104"/>
        <end position="182"/>
    </location>
</feature>
<evidence type="ECO:0000313" key="16">
    <source>
        <dbReference type="Ensembl" id="ENSOABP00000053573.1"/>
    </source>
</evidence>
<dbReference type="PANTHER" id="PTHR13008:SF7">
    <property type="entry name" value="MAP KINASE-ACTIVATING DEATH DOMAIN PROTEIN"/>
    <property type="match status" value="1"/>
</dbReference>
<evidence type="ECO:0000256" key="12">
    <source>
        <dbReference type="ARBA" id="ARBA00079552"/>
    </source>
</evidence>
<evidence type="ECO:0000256" key="13">
    <source>
        <dbReference type="ARBA" id="ARBA00081633"/>
    </source>
</evidence>
<evidence type="ECO:0000256" key="9">
    <source>
        <dbReference type="ARBA" id="ARBA00023136"/>
    </source>
</evidence>
<feature type="region of interest" description="Disordered" evidence="14">
    <location>
        <begin position="911"/>
        <end position="956"/>
    </location>
</feature>
<keyword evidence="5" id="KW-1003">Cell membrane</keyword>
<feature type="compositionally biased region" description="Low complexity" evidence="14">
    <location>
        <begin position="864"/>
        <end position="876"/>
    </location>
</feature>
<dbReference type="FunFam" id="3.40.50.11500:FF:000002">
    <property type="entry name" value="MAP kinase-activating death domain protein-like Protein"/>
    <property type="match status" value="1"/>
</dbReference>
<feature type="compositionally biased region" description="Polar residues" evidence="14">
    <location>
        <begin position="1163"/>
        <end position="1186"/>
    </location>
</feature>
<evidence type="ECO:0000256" key="14">
    <source>
        <dbReference type="SAM" id="MobiDB-lite"/>
    </source>
</evidence>
<comment type="similarity">
    <text evidence="3">Belongs to the MADD family.</text>
</comment>
<dbReference type="InterPro" id="IPR005112">
    <property type="entry name" value="dDENN_dom"/>
</dbReference>
<dbReference type="GO" id="GO:0006915">
    <property type="term" value="P:apoptotic process"/>
    <property type="evidence" value="ECO:0007669"/>
    <property type="project" value="UniProtKB-KW"/>
</dbReference>
<feature type="compositionally biased region" description="Polar residues" evidence="14">
    <location>
        <begin position="1091"/>
        <end position="1114"/>
    </location>
</feature>
<keyword evidence="17" id="KW-1185">Reference proteome</keyword>
<dbReference type="InterPro" id="IPR043153">
    <property type="entry name" value="DENN_C"/>
</dbReference>
<keyword evidence="8" id="KW-0053">Apoptosis</keyword>
<dbReference type="SMART" id="SM00799">
    <property type="entry name" value="DENN"/>
    <property type="match status" value="1"/>
</dbReference>
<dbReference type="GeneID" id="116323954"/>
<evidence type="ECO:0000259" key="15">
    <source>
        <dbReference type="PROSITE" id="PS50211"/>
    </source>
</evidence>
<organism evidence="16 17">
    <name type="scientific">Oreochromis aureus</name>
    <name type="common">Israeli tilapia</name>
    <name type="synonym">Chromis aureus</name>
    <dbReference type="NCBI Taxonomy" id="47969"/>
    <lineage>
        <taxon>Eukaryota</taxon>
        <taxon>Metazoa</taxon>
        <taxon>Chordata</taxon>
        <taxon>Craniata</taxon>
        <taxon>Vertebrata</taxon>
        <taxon>Euteleostomi</taxon>
        <taxon>Actinopterygii</taxon>
        <taxon>Neopterygii</taxon>
        <taxon>Teleostei</taxon>
        <taxon>Neoteleostei</taxon>
        <taxon>Acanthomorphata</taxon>
        <taxon>Ovalentaria</taxon>
        <taxon>Cichlomorphae</taxon>
        <taxon>Cichliformes</taxon>
        <taxon>Cichlidae</taxon>
        <taxon>African cichlids</taxon>
        <taxon>Pseudocrenilabrinae</taxon>
        <taxon>Oreochromini</taxon>
        <taxon>Oreochromis</taxon>
    </lineage>
</organism>
<dbReference type="SMART" id="SM00801">
    <property type="entry name" value="dDENN"/>
    <property type="match status" value="1"/>
</dbReference>
<protein>
    <recommendedName>
        <fullName evidence="4">MAP kinase-activating death domain protein</fullName>
    </recommendedName>
    <alternativeName>
        <fullName evidence="12">Rab3 GDP/GTP exchange factor</fullName>
    </alternativeName>
    <alternativeName>
        <fullName evidence="13">Rab3 GDP/GTP exchange protein</fullName>
    </alternativeName>
</protein>
<proteinExistence type="inferred from homology"/>
<dbReference type="Pfam" id="PF25328">
    <property type="entry name" value="PH_MADD"/>
    <property type="match status" value="1"/>
</dbReference>
<dbReference type="GO" id="GO:0005886">
    <property type="term" value="C:plasma membrane"/>
    <property type="evidence" value="ECO:0007669"/>
    <property type="project" value="UniProtKB-SubCell"/>
</dbReference>
<feature type="region of interest" description="Disordered" evidence="14">
    <location>
        <begin position="710"/>
        <end position="749"/>
    </location>
</feature>
<feature type="compositionally biased region" description="Low complexity" evidence="14">
    <location>
        <begin position="737"/>
        <end position="749"/>
    </location>
</feature>
<keyword evidence="9" id="KW-0472">Membrane</keyword>
<reference evidence="16" key="2">
    <citation type="submission" date="2025-09" db="UniProtKB">
        <authorList>
            <consortium name="Ensembl"/>
        </authorList>
    </citation>
    <scope>IDENTIFICATION</scope>
</reference>
<keyword evidence="6" id="KW-0963">Cytoplasm</keyword>
<dbReference type="InterPro" id="IPR057469">
    <property type="entry name" value="PH_MADD"/>
</dbReference>
<dbReference type="Gene3D" id="3.30.450.200">
    <property type="match status" value="1"/>
</dbReference>
<name>A0A668VSA0_OREAU</name>
<dbReference type="Gene3D" id="3.40.50.11500">
    <property type="match status" value="1"/>
</dbReference>
<comment type="function">
    <text evidence="10">Guanyl-nucleotide exchange factor that regulates small GTPases of the Rab family. Converts GDP-bound inactive form of RAB27A and RAB27B to the GTP-bound active forms. Converts GDP-bound inactive form of RAB3A, RAB3C and RAB3D to the GTP-bound active forms, GTPases involved in synaptic vesicle exocytosis and vesicle secretion. Plays a role in synaptic vesicle formation and in vesicle trafficking at the neuromuscular junction. Involved in up-regulating a post-docking step of synaptic exocytosis in central synapses. Probably by binding to the motor proteins KIF1B and KIF1A, mediates motor-dependent transport of GTP-RAB3A-positive vesicles to the presynaptic nerve terminals. Plays a role in TNFA-mediated activation of the MAPK pathway, including ERK1/2. May link TNFRSF1A with MAP kinase activation. May be involved in the regulation of TNFA-induced apoptosis.</text>
</comment>
<dbReference type="Pfam" id="PF23629">
    <property type="entry name" value="Death_MADD"/>
    <property type="match status" value="1"/>
</dbReference>
<evidence type="ECO:0000256" key="2">
    <source>
        <dbReference type="ARBA" id="ARBA00004496"/>
    </source>
</evidence>
<evidence type="ECO:0000256" key="8">
    <source>
        <dbReference type="ARBA" id="ARBA00022703"/>
    </source>
</evidence>
<evidence type="ECO:0000256" key="7">
    <source>
        <dbReference type="ARBA" id="ARBA00022658"/>
    </source>
</evidence>
<dbReference type="Pfam" id="PF03456">
    <property type="entry name" value="uDENN"/>
    <property type="match status" value="1"/>
</dbReference>
<feature type="compositionally biased region" description="Acidic residues" evidence="14">
    <location>
        <begin position="641"/>
        <end position="650"/>
    </location>
</feature>
<dbReference type="InterPro" id="IPR039980">
    <property type="entry name" value="MADD"/>
</dbReference>
<evidence type="ECO:0000256" key="10">
    <source>
        <dbReference type="ARBA" id="ARBA00060181"/>
    </source>
</evidence>
<dbReference type="InterPro" id="IPR056574">
    <property type="entry name" value="Death_MADD"/>
</dbReference>
<evidence type="ECO:0000256" key="11">
    <source>
        <dbReference type="ARBA" id="ARBA00064743"/>
    </source>
</evidence>
<dbReference type="GO" id="GO:0005085">
    <property type="term" value="F:guanyl-nucleotide exchange factor activity"/>
    <property type="evidence" value="ECO:0007669"/>
    <property type="project" value="UniProtKB-KW"/>
</dbReference>
<dbReference type="GO" id="GO:0005829">
    <property type="term" value="C:cytosol"/>
    <property type="evidence" value="ECO:0007669"/>
    <property type="project" value="TreeGrafter"/>
</dbReference>
<gene>
    <name evidence="16" type="primary">MADD</name>
</gene>
<evidence type="ECO:0000256" key="4">
    <source>
        <dbReference type="ARBA" id="ARBA00017868"/>
    </source>
</evidence>
<comment type="subcellular location">
    <subcellularLocation>
        <location evidence="1">Cell membrane</location>
    </subcellularLocation>
    <subcellularLocation>
        <location evidence="2">Cytoplasm</location>
    </subcellularLocation>
</comment>
<evidence type="ECO:0000256" key="5">
    <source>
        <dbReference type="ARBA" id="ARBA00022475"/>
    </source>
</evidence>
<dbReference type="InterPro" id="IPR037516">
    <property type="entry name" value="Tripartite_DENN"/>
</dbReference>
<feature type="compositionally biased region" description="Low complexity" evidence="14">
    <location>
        <begin position="652"/>
        <end position="669"/>
    </location>
</feature>
<feature type="compositionally biased region" description="Low complexity" evidence="14">
    <location>
        <begin position="118"/>
        <end position="129"/>
    </location>
</feature>
<keyword evidence="7" id="KW-0344">Guanine-nucleotide releasing factor</keyword>
<dbReference type="Pfam" id="PF02141">
    <property type="entry name" value="DENN"/>
    <property type="match status" value="1"/>
</dbReference>
<feature type="compositionally biased region" description="Acidic residues" evidence="14">
    <location>
        <begin position="816"/>
        <end position="826"/>
    </location>
</feature>
<feature type="region of interest" description="Disordered" evidence="14">
    <location>
        <begin position="1068"/>
        <end position="1192"/>
    </location>
</feature>
<feature type="region of interest" description="Disordered" evidence="14">
    <location>
        <begin position="801"/>
        <end position="876"/>
    </location>
</feature>
<dbReference type="SMART" id="SM00800">
    <property type="entry name" value="uDENN"/>
    <property type="match status" value="1"/>
</dbReference>
<feature type="domain" description="UDENN" evidence="15">
    <location>
        <begin position="12"/>
        <end position="597"/>
    </location>
</feature>
<dbReference type="RefSeq" id="XP_039462003.1">
    <property type="nucleotide sequence ID" value="XM_039606069.1"/>
</dbReference>
<reference evidence="16" key="1">
    <citation type="submission" date="2025-08" db="UniProtKB">
        <authorList>
            <consortium name="Ensembl"/>
        </authorList>
    </citation>
    <scope>IDENTIFICATION</scope>
</reference>
<feature type="compositionally biased region" description="Polar residues" evidence="14">
    <location>
        <begin position="827"/>
        <end position="841"/>
    </location>
</feature>